<gene>
    <name evidence="1" type="ORF">PODCO_101150</name>
</gene>
<organism evidence="1 2">
    <name type="scientific">Podospora comata</name>
    <dbReference type="NCBI Taxonomy" id="48703"/>
    <lineage>
        <taxon>Eukaryota</taxon>
        <taxon>Fungi</taxon>
        <taxon>Dikarya</taxon>
        <taxon>Ascomycota</taxon>
        <taxon>Pezizomycotina</taxon>
        <taxon>Sordariomycetes</taxon>
        <taxon>Sordariomycetidae</taxon>
        <taxon>Sordariales</taxon>
        <taxon>Podosporaceae</taxon>
        <taxon>Podospora</taxon>
    </lineage>
</organism>
<accession>A0ABY6RT81</accession>
<dbReference type="EMBL" id="LR026964">
    <property type="protein sequence ID" value="VBB71418.1"/>
    <property type="molecule type" value="Genomic_DNA"/>
</dbReference>
<protein>
    <submittedName>
        <fullName evidence="1">Uncharacterized protein</fullName>
    </submittedName>
</protein>
<keyword evidence="2" id="KW-1185">Reference proteome</keyword>
<evidence type="ECO:0000313" key="2">
    <source>
        <dbReference type="Proteomes" id="UP000280685"/>
    </source>
</evidence>
<name>A0ABY6RT81_PODCO</name>
<sequence length="85" mass="9343">MGPMNRRQRLREQVTAGLHSVAEKCGLQEAVPIWAGSLLLLCRFLRLGCCGELCGMGFDSLNLLTSYTDIMIIAEPLSPTPAMFE</sequence>
<evidence type="ECO:0000313" key="1">
    <source>
        <dbReference type="EMBL" id="VBB71418.1"/>
    </source>
</evidence>
<dbReference type="Proteomes" id="UP000280685">
    <property type="component" value="Chromosome 1"/>
</dbReference>
<reference evidence="1" key="1">
    <citation type="submission" date="2018-02" db="EMBL/GenBank/DDBJ databases">
        <authorList>
            <person name="Silar P."/>
        </authorList>
    </citation>
    <scope>NUCLEOTIDE SEQUENCE [LARGE SCALE GENOMIC DNA]</scope>
    <source>
        <strain evidence="1">T</strain>
    </source>
</reference>
<proteinExistence type="predicted"/>